<name>T1IMP0_STRMM</name>
<organism evidence="1 2">
    <name type="scientific">Strigamia maritima</name>
    <name type="common">European centipede</name>
    <name type="synonym">Geophilus maritimus</name>
    <dbReference type="NCBI Taxonomy" id="126957"/>
    <lineage>
        <taxon>Eukaryota</taxon>
        <taxon>Metazoa</taxon>
        <taxon>Ecdysozoa</taxon>
        <taxon>Arthropoda</taxon>
        <taxon>Myriapoda</taxon>
        <taxon>Chilopoda</taxon>
        <taxon>Pleurostigmophora</taxon>
        <taxon>Geophilomorpha</taxon>
        <taxon>Linotaeniidae</taxon>
        <taxon>Strigamia</taxon>
    </lineage>
</organism>
<dbReference type="EnsemblMetazoa" id="SMAR002252-RA">
    <property type="protein sequence ID" value="SMAR002252-PA"/>
    <property type="gene ID" value="SMAR002252"/>
</dbReference>
<dbReference type="EMBL" id="JH431082">
    <property type="status" value="NOT_ANNOTATED_CDS"/>
    <property type="molecule type" value="Genomic_DNA"/>
</dbReference>
<dbReference type="HOGENOM" id="CLU_1416810_0_0_1"/>
<dbReference type="AlphaFoldDB" id="T1IMP0"/>
<accession>T1IMP0</accession>
<proteinExistence type="predicted"/>
<dbReference type="Proteomes" id="UP000014500">
    <property type="component" value="Unassembled WGS sequence"/>
</dbReference>
<sequence length="192" mass="22450">MPLKTQQRTLVAILNHNYGSRPVKFSLLNPNTDELSFKPNVFFKFHLDSKCIHQLADSISEFLWALKPKTVLLLYNQVLVVWLTHTHLWSDILDDVGVDCLPCLIKKYNIVLLFDETKNKLTSDLYVKILDLLVWRQNKVYLVTYKTNENCNFMPDGLILQTYPNGTHVFGGFMYDLLAHYLCPMMKLRYAF</sequence>
<keyword evidence="2" id="KW-1185">Reference proteome</keyword>
<protein>
    <submittedName>
        <fullName evidence="1">Uncharacterized protein</fullName>
    </submittedName>
</protein>
<reference evidence="2" key="1">
    <citation type="submission" date="2011-05" db="EMBL/GenBank/DDBJ databases">
        <authorList>
            <person name="Richards S.R."/>
            <person name="Qu J."/>
            <person name="Jiang H."/>
            <person name="Jhangiani S.N."/>
            <person name="Agravi P."/>
            <person name="Goodspeed R."/>
            <person name="Gross S."/>
            <person name="Mandapat C."/>
            <person name="Jackson L."/>
            <person name="Mathew T."/>
            <person name="Pu L."/>
            <person name="Thornton R."/>
            <person name="Saada N."/>
            <person name="Wilczek-Boney K.B."/>
            <person name="Lee S."/>
            <person name="Kovar C."/>
            <person name="Wu Y."/>
            <person name="Scherer S.E."/>
            <person name="Worley K.C."/>
            <person name="Muzny D.M."/>
            <person name="Gibbs R."/>
        </authorList>
    </citation>
    <scope>NUCLEOTIDE SEQUENCE</scope>
    <source>
        <strain evidence="2">Brora</strain>
    </source>
</reference>
<evidence type="ECO:0000313" key="2">
    <source>
        <dbReference type="Proteomes" id="UP000014500"/>
    </source>
</evidence>
<reference evidence="1" key="2">
    <citation type="submission" date="2015-02" db="UniProtKB">
        <authorList>
            <consortium name="EnsemblMetazoa"/>
        </authorList>
    </citation>
    <scope>IDENTIFICATION</scope>
</reference>
<evidence type="ECO:0000313" key="1">
    <source>
        <dbReference type="EnsemblMetazoa" id="SMAR002252-PA"/>
    </source>
</evidence>